<dbReference type="GO" id="GO:0043190">
    <property type="term" value="C:ATP-binding cassette (ABC) transporter complex"/>
    <property type="evidence" value="ECO:0007669"/>
    <property type="project" value="InterPro"/>
</dbReference>
<dbReference type="PANTHER" id="PTHR43027:SF2">
    <property type="entry name" value="TRANSPORT PERMEASE PROTEIN"/>
    <property type="match status" value="1"/>
</dbReference>
<dbReference type="Pfam" id="PF12698">
    <property type="entry name" value="ABC2_membrane_3"/>
    <property type="match status" value="1"/>
</dbReference>
<comment type="caution">
    <text evidence="9">The sequence shown here is derived from an EMBL/GenBank/DDBJ whole genome shotgun (WGS) entry which is preliminary data.</text>
</comment>
<reference evidence="8 11" key="2">
    <citation type="submission" date="2021-01" db="EMBL/GenBank/DDBJ databases">
        <title>Whole genome shotgun sequence of Actinoplanes lobatus NBRC 12513.</title>
        <authorList>
            <person name="Komaki H."/>
            <person name="Tamura T."/>
        </authorList>
    </citation>
    <scope>NUCLEOTIDE SEQUENCE [LARGE SCALE GENOMIC DNA]</scope>
    <source>
        <strain evidence="8 11">NBRC 12513</strain>
    </source>
</reference>
<dbReference type="AlphaFoldDB" id="A0A7W7HGX9"/>
<dbReference type="Proteomes" id="UP000631312">
    <property type="component" value="Unassembled WGS sequence"/>
</dbReference>
<dbReference type="GO" id="GO:0140359">
    <property type="term" value="F:ABC-type transporter activity"/>
    <property type="evidence" value="ECO:0007669"/>
    <property type="project" value="InterPro"/>
</dbReference>
<proteinExistence type="predicted"/>
<dbReference type="InterPro" id="IPR052902">
    <property type="entry name" value="ABC-2_transporter"/>
</dbReference>
<accession>A0A7W7HGX9</accession>
<evidence type="ECO:0000256" key="1">
    <source>
        <dbReference type="ARBA" id="ARBA00004141"/>
    </source>
</evidence>
<keyword evidence="11" id="KW-1185">Reference proteome</keyword>
<dbReference type="InterPro" id="IPR000412">
    <property type="entry name" value="ABC_2_transport"/>
</dbReference>
<dbReference type="PIRSF" id="PIRSF006648">
    <property type="entry name" value="DrrB"/>
    <property type="match status" value="1"/>
</dbReference>
<keyword evidence="3 6" id="KW-1133">Transmembrane helix</keyword>
<evidence type="ECO:0000313" key="8">
    <source>
        <dbReference type="EMBL" id="GIE44994.1"/>
    </source>
</evidence>
<evidence type="ECO:0000313" key="9">
    <source>
        <dbReference type="EMBL" id="MBB4749902.1"/>
    </source>
</evidence>
<dbReference type="InterPro" id="IPR047817">
    <property type="entry name" value="ABC2_TM_bact-type"/>
</dbReference>
<dbReference type="Proteomes" id="UP000590511">
    <property type="component" value="Unassembled WGS sequence"/>
</dbReference>
<organism evidence="9 10">
    <name type="scientific">Actinoplanes lobatus</name>
    <dbReference type="NCBI Taxonomy" id="113568"/>
    <lineage>
        <taxon>Bacteria</taxon>
        <taxon>Bacillati</taxon>
        <taxon>Actinomycetota</taxon>
        <taxon>Actinomycetes</taxon>
        <taxon>Micromonosporales</taxon>
        <taxon>Micromonosporaceae</taxon>
        <taxon>Actinoplanes</taxon>
    </lineage>
</organism>
<dbReference type="PANTHER" id="PTHR43027">
    <property type="entry name" value="DOXORUBICIN RESISTANCE ABC TRANSPORTER PERMEASE PROTEIN DRRC-RELATED"/>
    <property type="match status" value="1"/>
</dbReference>
<feature type="transmembrane region" description="Helical" evidence="6">
    <location>
        <begin position="222"/>
        <end position="240"/>
    </location>
</feature>
<evidence type="ECO:0000256" key="5">
    <source>
        <dbReference type="ARBA" id="ARBA00023251"/>
    </source>
</evidence>
<dbReference type="EMBL" id="BOMP01000147">
    <property type="protein sequence ID" value="GIE44994.1"/>
    <property type="molecule type" value="Genomic_DNA"/>
</dbReference>
<gene>
    <name evidence="8" type="ORF">Alo02nite_78920</name>
    <name evidence="9" type="ORF">BJ964_004063</name>
</gene>
<evidence type="ECO:0000313" key="11">
    <source>
        <dbReference type="Proteomes" id="UP000631312"/>
    </source>
</evidence>
<evidence type="ECO:0000256" key="6">
    <source>
        <dbReference type="SAM" id="Phobius"/>
    </source>
</evidence>
<keyword evidence="4 6" id="KW-0472">Membrane</keyword>
<feature type="transmembrane region" description="Helical" evidence="6">
    <location>
        <begin position="25"/>
        <end position="44"/>
    </location>
</feature>
<evidence type="ECO:0000256" key="2">
    <source>
        <dbReference type="ARBA" id="ARBA00022692"/>
    </source>
</evidence>
<feature type="transmembrane region" description="Helical" evidence="6">
    <location>
        <begin position="97"/>
        <end position="122"/>
    </location>
</feature>
<name>A0A7W7HGX9_9ACTN</name>
<keyword evidence="5" id="KW-0046">Antibiotic resistance</keyword>
<dbReference type="GO" id="GO:0046677">
    <property type="term" value="P:response to antibiotic"/>
    <property type="evidence" value="ECO:0007669"/>
    <property type="project" value="UniProtKB-KW"/>
</dbReference>
<protein>
    <submittedName>
        <fullName evidence="9">ABC-2 type transport system permease protein</fullName>
    </submittedName>
    <submittedName>
        <fullName evidence="8">Transport permease protein</fullName>
    </submittedName>
</protein>
<feature type="domain" description="ABC transmembrane type-2" evidence="7">
    <location>
        <begin position="20"/>
        <end position="247"/>
    </location>
</feature>
<feature type="transmembrane region" description="Helical" evidence="6">
    <location>
        <begin position="134"/>
        <end position="153"/>
    </location>
</feature>
<dbReference type="RefSeq" id="WP_188122150.1">
    <property type="nucleotide sequence ID" value="NZ_BOMP01000147.1"/>
</dbReference>
<feature type="transmembrane region" description="Helical" evidence="6">
    <location>
        <begin position="165"/>
        <end position="182"/>
    </location>
</feature>
<evidence type="ECO:0000313" key="10">
    <source>
        <dbReference type="Proteomes" id="UP000590511"/>
    </source>
</evidence>
<evidence type="ECO:0000256" key="4">
    <source>
        <dbReference type="ARBA" id="ARBA00023136"/>
    </source>
</evidence>
<dbReference type="InterPro" id="IPR013525">
    <property type="entry name" value="ABC2_TM"/>
</dbReference>
<reference evidence="9 10" key="1">
    <citation type="submission" date="2020-08" db="EMBL/GenBank/DDBJ databases">
        <title>Sequencing the genomes of 1000 actinobacteria strains.</title>
        <authorList>
            <person name="Klenk H.-P."/>
        </authorList>
    </citation>
    <scope>NUCLEOTIDE SEQUENCE [LARGE SCALE GENOMIC DNA]</scope>
    <source>
        <strain evidence="9 10">DSM 43150</strain>
    </source>
</reference>
<evidence type="ECO:0000259" key="7">
    <source>
        <dbReference type="PROSITE" id="PS51012"/>
    </source>
</evidence>
<sequence>MTTDLKHTVRLARVDILLIMRNRSALTNAVLMPLLVAGFLIFTARSQAADQVPFMLTGQVATLALFAPLVNLAGFYTTRREELILKRLLGGPASATAILGGSAAGATAVYLLQVVALCVAAVPLGVGLPENPLLLLAGVLGAAGLFSLVSMVISGFSSTGELAQIATVPFMFLCLFLSPAIVPLDALPERLGRIAGYLPMTPVTELIRTGFLGSTDNAGQGVLPNLGLLAAWVAVAAVVARRYFRWDPRRG</sequence>
<keyword evidence="2 6" id="KW-0812">Transmembrane</keyword>
<feature type="transmembrane region" description="Helical" evidence="6">
    <location>
        <begin position="56"/>
        <end position="76"/>
    </location>
</feature>
<evidence type="ECO:0000256" key="3">
    <source>
        <dbReference type="ARBA" id="ARBA00022989"/>
    </source>
</evidence>
<dbReference type="PROSITE" id="PS51012">
    <property type="entry name" value="ABC_TM2"/>
    <property type="match status" value="1"/>
</dbReference>
<comment type="subcellular location">
    <subcellularLocation>
        <location evidence="1">Membrane</location>
        <topology evidence="1">Multi-pass membrane protein</topology>
    </subcellularLocation>
</comment>
<dbReference type="EMBL" id="JACHNC010000001">
    <property type="protein sequence ID" value="MBB4749902.1"/>
    <property type="molecule type" value="Genomic_DNA"/>
</dbReference>